<comment type="similarity">
    <text evidence="1">Belongs to the synaptobrevin family.</text>
</comment>
<comment type="caution">
    <text evidence="5">The sequence shown here is derived from an EMBL/GenBank/DDBJ whole genome shotgun (WGS) entry which is preliminary data.</text>
</comment>
<name>A0ABS8T7V5_DATST</name>
<sequence>MLSDLGRIPFSYLEDVQMRFMKNYGKVVFMLQLTPMNDEFSRVLHQQMEFFSSNPSADTLNHVRGEETIKAPSQSSLDEKCKAPGLINMSVRTLSVLDNRCLLWRHHSTFLQIVTSYDQSIMATENKANSLYYLVTSDNPEMVLDLNIIDGQAVLSTVTKGELILAESPGQVFEWQISVPKPPFVFVNLPLPWDDVKSSLGAEASIFTGHLNGVVSIVIISNRDVHDEIYQLIIHNFNVVPWQPEWLRHQYKVQKYCGLPLEWRIGRHDESALHKATLILRNNFGQ</sequence>
<dbReference type="PANTHER" id="PTHR21136">
    <property type="entry name" value="SNARE PROTEINS"/>
    <property type="match status" value="1"/>
</dbReference>
<dbReference type="EMBL" id="JACEIK010001234">
    <property type="protein sequence ID" value="MCD7467486.1"/>
    <property type="molecule type" value="Genomic_DNA"/>
</dbReference>
<accession>A0ABS8T7V5</accession>
<dbReference type="Proteomes" id="UP000823775">
    <property type="component" value="Unassembled WGS sequence"/>
</dbReference>
<evidence type="ECO:0000256" key="3">
    <source>
        <dbReference type="ARBA" id="ARBA00046280"/>
    </source>
</evidence>
<evidence type="ECO:0000256" key="2">
    <source>
        <dbReference type="ARBA" id="ARBA00023136"/>
    </source>
</evidence>
<dbReference type="PANTHER" id="PTHR21136:SF214">
    <property type="entry name" value="VESICLE-ASSOCIATED MEMBRANE PROTEIN 714"/>
    <property type="match status" value="1"/>
</dbReference>
<dbReference type="InterPro" id="IPR051097">
    <property type="entry name" value="Synaptobrevin-like_transport"/>
</dbReference>
<evidence type="ECO:0000313" key="5">
    <source>
        <dbReference type="EMBL" id="MCD7467486.1"/>
    </source>
</evidence>
<dbReference type="Gene3D" id="3.30.450.50">
    <property type="entry name" value="Longin domain"/>
    <property type="match status" value="1"/>
</dbReference>
<evidence type="ECO:0000259" key="4">
    <source>
        <dbReference type="PROSITE" id="PS50859"/>
    </source>
</evidence>
<feature type="domain" description="Longin" evidence="4">
    <location>
        <begin position="7"/>
        <end position="44"/>
    </location>
</feature>
<proteinExistence type="inferred from homology"/>
<protein>
    <recommendedName>
        <fullName evidence="4">Longin domain-containing protein</fullName>
    </recommendedName>
</protein>
<reference evidence="5 6" key="1">
    <citation type="journal article" date="2021" name="BMC Genomics">
        <title>Datura genome reveals duplications of psychoactive alkaloid biosynthetic genes and high mutation rate following tissue culture.</title>
        <authorList>
            <person name="Rajewski A."/>
            <person name="Carter-House D."/>
            <person name="Stajich J."/>
            <person name="Litt A."/>
        </authorList>
    </citation>
    <scope>NUCLEOTIDE SEQUENCE [LARGE SCALE GENOMIC DNA]</scope>
    <source>
        <strain evidence="5">AR-01</strain>
    </source>
</reference>
<dbReference type="InterPro" id="IPR010908">
    <property type="entry name" value="Longin_dom"/>
</dbReference>
<dbReference type="PROSITE" id="PS50859">
    <property type="entry name" value="LONGIN"/>
    <property type="match status" value="1"/>
</dbReference>
<dbReference type="InterPro" id="IPR011012">
    <property type="entry name" value="Longin-like_dom_sf"/>
</dbReference>
<gene>
    <name evidence="5" type="ORF">HAX54_004945</name>
</gene>
<dbReference type="SUPFAM" id="SSF64356">
    <property type="entry name" value="SNARE-like"/>
    <property type="match status" value="1"/>
</dbReference>
<keyword evidence="2" id="KW-0472">Membrane</keyword>
<keyword evidence="6" id="KW-1185">Reference proteome</keyword>
<organism evidence="5 6">
    <name type="scientific">Datura stramonium</name>
    <name type="common">Jimsonweed</name>
    <name type="synonym">Common thornapple</name>
    <dbReference type="NCBI Taxonomy" id="4076"/>
    <lineage>
        <taxon>Eukaryota</taxon>
        <taxon>Viridiplantae</taxon>
        <taxon>Streptophyta</taxon>
        <taxon>Embryophyta</taxon>
        <taxon>Tracheophyta</taxon>
        <taxon>Spermatophyta</taxon>
        <taxon>Magnoliopsida</taxon>
        <taxon>eudicotyledons</taxon>
        <taxon>Gunneridae</taxon>
        <taxon>Pentapetalae</taxon>
        <taxon>asterids</taxon>
        <taxon>lamiids</taxon>
        <taxon>Solanales</taxon>
        <taxon>Solanaceae</taxon>
        <taxon>Solanoideae</taxon>
        <taxon>Datureae</taxon>
        <taxon>Datura</taxon>
    </lineage>
</organism>
<evidence type="ECO:0000313" key="6">
    <source>
        <dbReference type="Proteomes" id="UP000823775"/>
    </source>
</evidence>
<evidence type="ECO:0000256" key="1">
    <source>
        <dbReference type="ARBA" id="ARBA00008025"/>
    </source>
</evidence>
<comment type="subcellular location">
    <subcellularLocation>
        <location evidence="3">Endomembrane system</location>
        <topology evidence="3">Single-pass type IV membrane protein</topology>
    </subcellularLocation>
</comment>